<dbReference type="Proteomes" id="UP000050525">
    <property type="component" value="Unassembled WGS sequence"/>
</dbReference>
<dbReference type="EMBL" id="AKHW03000179">
    <property type="protein sequence ID" value="KYO48775.1"/>
    <property type="molecule type" value="Genomic_DNA"/>
</dbReference>
<evidence type="ECO:0000313" key="3">
    <source>
        <dbReference type="Proteomes" id="UP000050525"/>
    </source>
</evidence>
<gene>
    <name evidence="2" type="ORF">Y1Q_0004141</name>
</gene>
<evidence type="ECO:0000256" key="1">
    <source>
        <dbReference type="SAM" id="MobiDB-lite"/>
    </source>
</evidence>
<dbReference type="AlphaFoldDB" id="A0A151PJ07"/>
<proteinExistence type="predicted"/>
<accession>A0A151PJ07</accession>
<keyword evidence="3" id="KW-1185">Reference proteome</keyword>
<comment type="caution">
    <text evidence="2">The sequence shown here is derived from an EMBL/GenBank/DDBJ whole genome shotgun (WGS) entry which is preliminary data.</text>
</comment>
<feature type="region of interest" description="Disordered" evidence="1">
    <location>
        <begin position="40"/>
        <end position="69"/>
    </location>
</feature>
<evidence type="ECO:0000313" key="2">
    <source>
        <dbReference type="EMBL" id="KYO48775.1"/>
    </source>
</evidence>
<feature type="compositionally biased region" description="Polar residues" evidence="1">
    <location>
        <begin position="43"/>
        <end position="53"/>
    </location>
</feature>
<protein>
    <submittedName>
        <fullName evidence="2">Uncharacterized protein</fullName>
    </submittedName>
</protein>
<organism evidence="2 3">
    <name type="scientific">Alligator mississippiensis</name>
    <name type="common">American alligator</name>
    <dbReference type="NCBI Taxonomy" id="8496"/>
    <lineage>
        <taxon>Eukaryota</taxon>
        <taxon>Metazoa</taxon>
        <taxon>Chordata</taxon>
        <taxon>Craniata</taxon>
        <taxon>Vertebrata</taxon>
        <taxon>Euteleostomi</taxon>
        <taxon>Archelosauria</taxon>
        <taxon>Archosauria</taxon>
        <taxon>Crocodylia</taxon>
        <taxon>Alligatoridae</taxon>
        <taxon>Alligatorinae</taxon>
        <taxon>Alligator</taxon>
    </lineage>
</organism>
<sequence>MDTQLAITLPKLAMPASLQQQVQLKLQKEYLFLCIDSPDESRLTSTANNNFRSKNGEKREIAPRKISNN</sequence>
<reference evidence="2 3" key="1">
    <citation type="journal article" date="2012" name="Genome Biol.">
        <title>Sequencing three crocodilian genomes to illuminate the evolution of archosaurs and amniotes.</title>
        <authorList>
            <person name="St John J.A."/>
            <person name="Braun E.L."/>
            <person name="Isberg S.R."/>
            <person name="Miles L.G."/>
            <person name="Chong A.Y."/>
            <person name="Gongora J."/>
            <person name="Dalzell P."/>
            <person name="Moran C."/>
            <person name="Bed'hom B."/>
            <person name="Abzhanov A."/>
            <person name="Burgess S.C."/>
            <person name="Cooksey A.M."/>
            <person name="Castoe T.A."/>
            <person name="Crawford N.G."/>
            <person name="Densmore L.D."/>
            <person name="Drew J.C."/>
            <person name="Edwards S.V."/>
            <person name="Faircloth B.C."/>
            <person name="Fujita M.K."/>
            <person name="Greenwold M.J."/>
            <person name="Hoffmann F.G."/>
            <person name="Howard J.M."/>
            <person name="Iguchi T."/>
            <person name="Janes D.E."/>
            <person name="Khan S.Y."/>
            <person name="Kohno S."/>
            <person name="de Koning A.J."/>
            <person name="Lance S.L."/>
            <person name="McCarthy F.M."/>
            <person name="McCormack J.E."/>
            <person name="Merchant M.E."/>
            <person name="Peterson D.G."/>
            <person name="Pollock D.D."/>
            <person name="Pourmand N."/>
            <person name="Raney B.J."/>
            <person name="Roessler K.A."/>
            <person name="Sanford J.R."/>
            <person name="Sawyer R.H."/>
            <person name="Schmidt C.J."/>
            <person name="Triplett E.W."/>
            <person name="Tuberville T.D."/>
            <person name="Venegas-Anaya M."/>
            <person name="Howard J.T."/>
            <person name="Jarvis E.D."/>
            <person name="Guillette L.J.Jr."/>
            <person name="Glenn T.C."/>
            <person name="Green R.E."/>
            <person name="Ray D.A."/>
        </authorList>
    </citation>
    <scope>NUCLEOTIDE SEQUENCE [LARGE SCALE GENOMIC DNA]</scope>
    <source>
        <strain evidence="2">KSC_2009_1</strain>
    </source>
</reference>
<feature type="compositionally biased region" description="Basic and acidic residues" evidence="1">
    <location>
        <begin position="54"/>
        <end position="63"/>
    </location>
</feature>
<name>A0A151PJ07_ALLMI</name>